<evidence type="ECO:0000313" key="1">
    <source>
        <dbReference type="EMBL" id="QDT57428.1"/>
    </source>
</evidence>
<evidence type="ECO:0000313" key="2">
    <source>
        <dbReference type="Proteomes" id="UP000315700"/>
    </source>
</evidence>
<dbReference type="EMBL" id="CP036271">
    <property type="protein sequence ID" value="QDT57428.1"/>
    <property type="molecule type" value="Genomic_DNA"/>
</dbReference>
<gene>
    <name evidence="1" type="ORF">Pan44_54970</name>
</gene>
<dbReference type="AlphaFoldDB" id="A0A517SMT1"/>
<accession>A0A517SMT1</accession>
<sequence length="310" mass="33527">MNSSPGGPSPGWQPVLLPELPGAIVWALWQSPAALVFQVDPRTHAAFPGRISLRRLLAAVGIDPRTVAFWLAYGAVFDSGQGANPLFDQPLVPAPPHVDPSIVVQFAGPAQAPSLPTPAAPTPMQVPLQPAAAGERPAGLVHASGNEAMYSAIEADWNAIRILEAQLVGLRKQLNSQLTKLTSLNRDLAPEERLAADNQDNRDWQDARRWLRDGASVLSRVVKAYDIGVTSSAGNRNQFEDLIDRVVTPRRPIEGLAAIQQQFESHRKTVQSLQTEMQSAMNGPGRDGEMKANSVLSRIRSKMRGAKGKK</sequence>
<dbReference type="KEGG" id="ccos:Pan44_54970"/>
<reference evidence="1 2" key="1">
    <citation type="submission" date="2019-02" db="EMBL/GenBank/DDBJ databases">
        <title>Deep-cultivation of Planctomycetes and their phenomic and genomic characterization uncovers novel biology.</title>
        <authorList>
            <person name="Wiegand S."/>
            <person name="Jogler M."/>
            <person name="Boedeker C."/>
            <person name="Pinto D."/>
            <person name="Vollmers J."/>
            <person name="Rivas-Marin E."/>
            <person name="Kohn T."/>
            <person name="Peeters S.H."/>
            <person name="Heuer A."/>
            <person name="Rast P."/>
            <person name="Oberbeckmann S."/>
            <person name="Bunk B."/>
            <person name="Jeske O."/>
            <person name="Meyerdierks A."/>
            <person name="Storesund J.E."/>
            <person name="Kallscheuer N."/>
            <person name="Luecker S."/>
            <person name="Lage O.M."/>
            <person name="Pohl T."/>
            <person name="Merkel B.J."/>
            <person name="Hornburger P."/>
            <person name="Mueller R.-W."/>
            <person name="Bruemmer F."/>
            <person name="Labrenz M."/>
            <person name="Spormann A.M."/>
            <person name="Op den Camp H."/>
            <person name="Overmann J."/>
            <person name="Amann R."/>
            <person name="Jetten M.S.M."/>
            <person name="Mascher T."/>
            <person name="Medema M.H."/>
            <person name="Devos D.P."/>
            <person name="Kaster A.-K."/>
            <person name="Ovreas L."/>
            <person name="Rohde M."/>
            <person name="Galperin M.Y."/>
            <person name="Jogler C."/>
        </authorList>
    </citation>
    <scope>NUCLEOTIDE SEQUENCE [LARGE SCALE GENOMIC DNA]</scope>
    <source>
        <strain evidence="1 2">Pan44</strain>
    </source>
</reference>
<keyword evidence="2" id="KW-1185">Reference proteome</keyword>
<name>A0A517SMT1_9PLAN</name>
<dbReference type="RefSeq" id="WP_145034778.1">
    <property type="nucleotide sequence ID" value="NZ_CP036271.1"/>
</dbReference>
<dbReference type="OrthoDB" id="213364at2"/>
<proteinExistence type="predicted"/>
<dbReference type="Proteomes" id="UP000315700">
    <property type="component" value="Chromosome"/>
</dbReference>
<protein>
    <submittedName>
        <fullName evidence="1">Uncharacterized protein</fullName>
    </submittedName>
</protein>
<organism evidence="1 2">
    <name type="scientific">Caulifigura coniformis</name>
    <dbReference type="NCBI Taxonomy" id="2527983"/>
    <lineage>
        <taxon>Bacteria</taxon>
        <taxon>Pseudomonadati</taxon>
        <taxon>Planctomycetota</taxon>
        <taxon>Planctomycetia</taxon>
        <taxon>Planctomycetales</taxon>
        <taxon>Planctomycetaceae</taxon>
        <taxon>Caulifigura</taxon>
    </lineage>
</organism>
<dbReference type="InParanoid" id="A0A517SMT1"/>